<protein>
    <submittedName>
        <fullName evidence="3">Uncharacterized protein</fullName>
    </submittedName>
</protein>
<evidence type="ECO:0000313" key="5">
    <source>
        <dbReference type="Proteomes" id="UP000195953"/>
    </source>
</evidence>
<evidence type="ECO:0000313" key="4">
    <source>
        <dbReference type="Proteomes" id="UP000195877"/>
    </source>
</evidence>
<dbReference type="EMBL" id="LT853882">
    <property type="protein sequence ID" value="SMQ97964.1"/>
    <property type="molecule type" value="Genomic_DNA"/>
</dbReference>
<accession>A0A1Y6GRY9</accession>
<sequence length="74" mass="7994">MNIQSGPGGPPAPLPAGGINGEKITIRNEFPGGAFEQWDYEWKGQQSGGSWQLTGYQFRGPTSRGDIDNPTQPF</sequence>
<evidence type="ECO:0000313" key="2">
    <source>
        <dbReference type="EMBL" id="SMQ97964.1"/>
    </source>
</evidence>
<reference evidence="3 5" key="2">
    <citation type="submission" date="2017-05" db="EMBL/GenBank/DDBJ databases">
        <authorList>
            <person name="Song R."/>
            <person name="Chenine A.L."/>
            <person name="Ruprecht R.M."/>
        </authorList>
    </citation>
    <scope>NUCLEOTIDE SEQUENCE [LARGE SCALE GENOMIC DNA]</scope>
    <source>
        <strain evidence="3">PD5205</strain>
    </source>
</reference>
<evidence type="ECO:0000313" key="3">
    <source>
        <dbReference type="EMBL" id="SMR04572.1"/>
    </source>
</evidence>
<dbReference type="Proteomes" id="UP000195953">
    <property type="component" value="Chromosome 1"/>
</dbReference>
<proteinExistence type="predicted"/>
<feature type="region of interest" description="Disordered" evidence="1">
    <location>
        <begin position="1"/>
        <end position="22"/>
    </location>
</feature>
<gene>
    <name evidence="3" type="ORF">PD5205_03294</name>
    <name evidence="2" type="ORF">PD885_00701</name>
</gene>
<keyword evidence="4" id="KW-1185">Reference proteome</keyword>
<dbReference type="EMBL" id="LT853885">
    <property type="protein sequence ID" value="SMR04572.1"/>
    <property type="molecule type" value="Genomic_DNA"/>
</dbReference>
<dbReference type="AlphaFoldDB" id="A0A1Y6GRY9"/>
<name>A0A1Y6GRY9_9XANT</name>
<feature type="region of interest" description="Disordered" evidence="1">
    <location>
        <begin position="51"/>
        <end position="74"/>
    </location>
</feature>
<reference evidence="2 4" key="1">
    <citation type="submission" date="2017-05" db="EMBL/GenBank/DDBJ databases">
        <authorList>
            <person name="Blom J."/>
        </authorList>
    </citation>
    <scope>NUCLEOTIDE SEQUENCE [LARGE SCALE GENOMIC DNA]</scope>
    <source>
        <strain evidence="2">PD885</strain>
    </source>
</reference>
<organism evidence="3 5">
    <name type="scientific">Xanthomonas fragariae</name>
    <dbReference type="NCBI Taxonomy" id="48664"/>
    <lineage>
        <taxon>Bacteria</taxon>
        <taxon>Pseudomonadati</taxon>
        <taxon>Pseudomonadota</taxon>
        <taxon>Gammaproteobacteria</taxon>
        <taxon>Lysobacterales</taxon>
        <taxon>Lysobacteraceae</taxon>
        <taxon>Xanthomonas</taxon>
    </lineage>
</organism>
<evidence type="ECO:0000256" key="1">
    <source>
        <dbReference type="SAM" id="MobiDB-lite"/>
    </source>
</evidence>
<dbReference type="Proteomes" id="UP000195877">
    <property type="component" value="Chromosome 1"/>
</dbReference>